<evidence type="ECO:0000313" key="2">
    <source>
        <dbReference type="EMBL" id="TGY93807.1"/>
    </source>
</evidence>
<dbReference type="Proteomes" id="UP000305451">
    <property type="component" value="Unassembled WGS sequence"/>
</dbReference>
<reference evidence="2 3" key="1">
    <citation type="journal article" date="2013" name="Int. J. Syst. Evol. Microbiol.">
        <title>Marinicauda pacifica gen. nov., sp. nov., a prosthecate alphaproteobacterium of the family Hyphomonadaceae isolated from deep seawater.</title>
        <authorList>
            <person name="Zhang X.Y."/>
            <person name="Li G.W."/>
            <person name="Wang C.S."/>
            <person name="Zhang Y.J."/>
            <person name="Xu X.W."/>
            <person name="Li H."/>
            <person name="Liu A."/>
            <person name="Liu C."/>
            <person name="Xie B.B."/>
            <person name="Qin Q.L."/>
            <person name="Xu Z."/>
            <person name="Chen X.L."/>
            <person name="Zhou B.C."/>
            <person name="Zhang Y.Z."/>
        </authorList>
    </citation>
    <scope>NUCLEOTIDE SEQUENCE [LARGE SCALE GENOMIC DNA]</scope>
    <source>
        <strain evidence="2 3">P-1 km-3</strain>
    </source>
</reference>
<organism evidence="2 3">
    <name type="scientific">Marinicauda pacifica</name>
    <dbReference type="NCBI Taxonomy" id="1133559"/>
    <lineage>
        <taxon>Bacteria</taxon>
        <taxon>Pseudomonadati</taxon>
        <taxon>Pseudomonadota</taxon>
        <taxon>Alphaproteobacteria</taxon>
        <taxon>Maricaulales</taxon>
        <taxon>Maricaulaceae</taxon>
        <taxon>Marinicauda</taxon>
    </lineage>
</organism>
<comment type="caution">
    <text evidence="2">The sequence shown here is derived from an EMBL/GenBank/DDBJ whole genome shotgun (WGS) entry which is preliminary data.</text>
</comment>
<proteinExistence type="predicted"/>
<dbReference type="OrthoDB" id="9799122at2"/>
<dbReference type="GO" id="GO:0016491">
    <property type="term" value="F:oxidoreductase activity"/>
    <property type="evidence" value="ECO:0007669"/>
    <property type="project" value="InterPro"/>
</dbReference>
<keyword evidence="3" id="KW-1185">Reference proteome</keyword>
<dbReference type="PANTHER" id="PTHR13887:SF41">
    <property type="entry name" value="THIOREDOXIN SUPERFAMILY PROTEIN"/>
    <property type="match status" value="1"/>
</dbReference>
<dbReference type="Gene3D" id="3.40.30.10">
    <property type="entry name" value="Glutaredoxin"/>
    <property type="match status" value="1"/>
</dbReference>
<dbReference type="CDD" id="cd03024">
    <property type="entry name" value="DsbA_FrnE"/>
    <property type="match status" value="1"/>
</dbReference>
<dbReference type="AlphaFoldDB" id="A0A4S2HCM8"/>
<dbReference type="SUPFAM" id="SSF52833">
    <property type="entry name" value="Thioredoxin-like"/>
    <property type="match status" value="1"/>
</dbReference>
<dbReference type="RefSeq" id="WP_135943001.1">
    <property type="nucleotide sequence ID" value="NZ_BMEI01000001.1"/>
</dbReference>
<gene>
    <name evidence="2" type="ORF">E5162_00495</name>
</gene>
<evidence type="ECO:0000313" key="3">
    <source>
        <dbReference type="Proteomes" id="UP000305451"/>
    </source>
</evidence>
<protein>
    <submittedName>
        <fullName evidence="2">DsbA family oxidoreductase</fullName>
    </submittedName>
</protein>
<sequence>MTVSVDLVSDTVCPWCWLGHRYWAQARTLARPIRTATQLRAFQLDPAIPREGVDYKDYMKAKFAGAGSGSGSERWKAMRDHLEAAGPDAGITFRFDEIKVRPNTLDCHRLIRWAEGQGLGEAMSEALFKAFFDELRDLSRHEVLAELAGEAGLDAATVSELLATNRDEDAVQREEAFYRNLGVQGVPCFIFNGQFAVSGAEAPEALAAAIKEADQLPAEDE</sequence>
<dbReference type="InterPro" id="IPR036249">
    <property type="entry name" value="Thioredoxin-like_sf"/>
</dbReference>
<evidence type="ECO:0000259" key="1">
    <source>
        <dbReference type="Pfam" id="PF01323"/>
    </source>
</evidence>
<feature type="domain" description="DSBA-like thioredoxin" evidence="1">
    <location>
        <begin position="5"/>
        <end position="211"/>
    </location>
</feature>
<dbReference type="Pfam" id="PF01323">
    <property type="entry name" value="DSBA"/>
    <property type="match status" value="1"/>
</dbReference>
<dbReference type="EMBL" id="SRXV01000001">
    <property type="protein sequence ID" value="TGY93807.1"/>
    <property type="molecule type" value="Genomic_DNA"/>
</dbReference>
<dbReference type="PANTHER" id="PTHR13887">
    <property type="entry name" value="GLUTATHIONE S-TRANSFERASE KAPPA"/>
    <property type="match status" value="1"/>
</dbReference>
<dbReference type="InterPro" id="IPR001853">
    <property type="entry name" value="DSBA-like_thioredoxin_dom"/>
</dbReference>
<name>A0A4S2HCM8_9PROT</name>
<accession>A0A4S2HCM8</accession>